<evidence type="ECO:0000256" key="1">
    <source>
        <dbReference type="SAM" id="Phobius"/>
    </source>
</evidence>
<name>A0A2T8KVR6_9POAL</name>
<keyword evidence="1" id="KW-1133">Transmembrane helix</keyword>
<accession>A0A2T8KVR6</accession>
<evidence type="ECO:0000313" key="2">
    <source>
        <dbReference type="EMBL" id="PVH66277.1"/>
    </source>
</evidence>
<dbReference type="Gramene" id="PVH66277">
    <property type="protein sequence ID" value="PVH66277"/>
    <property type="gene ID" value="PAHAL_1G192600"/>
</dbReference>
<sequence length="124" mass="13441">MVLTGKLSMPAVSRDSILSRRTYVMVAATPSATAMAVRRPPNGWQRRPPCYRFIERWASEPEEKAARDSSEEVLWLRWAIQSTAEAAAAARLRRCTTPMSSAASAFFVVLAAAAAAAARTGLGE</sequence>
<keyword evidence="1" id="KW-0472">Membrane</keyword>
<dbReference type="AlphaFoldDB" id="A0A2T8KVR6"/>
<protein>
    <submittedName>
        <fullName evidence="2">Uncharacterized protein</fullName>
    </submittedName>
</protein>
<gene>
    <name evidence="2" type="ORF">PAHAL_1G192600</name>
</gene>
<feature type="transmembrane region" description="Helical" evidence="1">
    <location>
        <begin position="101"/>
        <end position="122"/>
    </location>
</feature>
<dbReference type="EMBL" id="CM008046">
    <property type="protein sequence ID" value="PVH66277.1"/>
    <property type="molecule type" value="Genomic_DNA"/>
</dbReference>
<reference evidence="2" key="1">
    <citation type="submission" date="2018-04" db="EMBL/GenBank/DDBJ databases">
        <title>WGS assembly of Panicum hallii.</title>
        <authorList>
            <person name="Lovell J."/>
            <person name="Jenkins J."/>
            <person name="Lowry D."/>
            <person name="Mamidi S."/>
            <person name="Sreedasyam A."/>
            <person name="Weng X."/>
            <person name="Barry K."/>
            <person name="Bonette J."/>
            <person name="Campitelli B."/>
            <person name="Daum C."/>
            <person name="Gordon S."/>
            <person name="Gould B."/>
            <person name="Lipzen A."/>
            <person name="Macqueen A."/>
            <person name="Palacio-Mejia J."/>
            <person name="Plott C."/>
            <person name="Shakirov E."/>
            <person name="Shu S."/>
            <person name="Yoshinaga Y."/>
            <person name="Zane M."/>
            <person name="Rokhsar D."/>
            <person name="Grimwood J."/>
            <person name="Schmutz J."/>
            <person name="Juenger T."/>
        </authorList>
    </citation>
    <scope>NUCLEOTIDE SEQUENCE [LARGE SCALE GENOMIC DNA]</scope>
    <source>
        <strain evidence="2">FIL2</strain>
    </source>
</reference>
<organism evidence="2">
    <name type="scientific">Panicum hallii</name>
    <dbReference type="NCBI Taxonomy" id="206008"/>
    <lineage>
        <taxon>Eukaryota</taxon>
        <taxon>Viridiplantae</taxon>
        <taxon>Streptophyta</taxon>
        <taxon>Embryophyta</taxon>
        <taxon>Tracheophyta</taxon>
        <taxon>Spermatophyta</taxon>
        <taxon>Magnoliopsida</taxon>
        <taxon>Liliopsida</taxon>
        <taxon>Poales</taxon>
        <taxon>Poaceae</taxon>
        <taxon>PACMAD clade</taxon>
        <taxon>Panicoideae</taxon>
        <taxon>Panicodae</taxon>
        <taxon>Paniceae</taxon>
        <taxon>Panicinae</taxon>
        <taxon>Panicum</taxon>
        <taxon>Panicum sect. Panicum</taxon>
    </lineage>
</organism>
<proteinExistence type="predicted"/>
<dbReference type="Proteomes" id="UP000243499">
    <property type="component" value="Chromosome 1"/>
</dbReference>
<keyword evidence="1" id="KW-0812">Transmembrane</keyword>